<dbReference type="EMBL" id="JAEUBE010000366">
    <property type="protein sequence ID" value="KAH3663529.1"/>
    <property type="molecule type" value="Genomic_DNA"/>
</dbReference>
<comment type="caution">
    <text evidence="1">The sequence shown here is derived from an EMBL/GenBank/DDBJ whole genome shotgun (WGS) entry which is preliminary data.</text>
</comment>
<evidence type="ECO:0000313" key="1">
    <source>
        <dbReference type="EMBL" id="KAH3663529.1"/>
    </source>
</evidence>
<reference evidence="1" key="2">
    <citation type="submission" date="2021-01" db="EMBL/GenBank/DDBJ databases">
        <authorList>
            <person name="Schikora-Tamarit M.A."/>
        </authorList>
    </citation>
    <scope>NUCLEOTIDE SEQUENCE</scope>
    <source>
        <strain evidence="1">CBS6075</strain>
    </source>
</reference>
<sequence length="330" mass="37105">MHTSLLNTTGATIVTVEIHVLEHAFFGSVHVSVDSVAENARSGPVDHRNLVAAVPTAVFLGVHVQMALVHDDEVHSHHVRNHHGKRRMEVVARERPVFELQPSTGEAGPSFAVQIVLHRTDKSYVAVYGIVEPLTYGPVAPGVQISPHTSVQVQHQVSREVGSQNNQRHRLQHLPHFWHRRFKRLLGCVPHSLPAQHGVVVVWVLFLPCFSEIRVRKVVLRDRFWRNPHLEDVFRDSPRSLGVRESFNQTMVGGVDVERVRIQVFRVLLVSICLLVSLEVQVLLRQVRGTCRFGDIGSGGKRADQSGQHQQRGDQETVLVALQGRRGRIH</sequence>
<dbReference type="RefSeq" id="XP_046059865.1">
    <property type="nucleotide sequence ID" value="XM_046206061.1"/>
</dbReference>
<reference evidence="1" key="1">
    <citation type="journal article" date="2021" name="Open Biol.">
        <title>Shared evolutionary footprints suggest mitochondrial oxidative damage underlies multiple complex I losses in fungi.</title>
        <authorList>
            <person name="Schikora-Tamarit M.A."/>
            <person name="Marcet-Houben M."/>
            <person name="Nosek J."/>
            <person name="Gabaldon T."/>
        </authorList>
    </citation>
    <scope>NUCLEOTIDE SEQUENCE</scope>
    <source>
        <strain evidence="1">CBS6075</strain>
    </source>
</reference>
<proteinExistence type="predicted"/>
<dbReference type="GeneID" id="70236894"/>
<accession>A0A9P8T2U0</accession>
<dbReference type="AlphaFoldDB" id="A0A9P8T2U0"/>
<dbReference type="Proteomes" id="UP000769157">
    <property type="component" value="Unassembled WGS sequence"/>
</dbReference>
<keyword evidence="2" id="KW-1185">Reference proteome</keyword>
<organism evidence="1 2">
    <name type="scientific">Ogataea philodendri</name>
    <dbReference type="NCBI Taxonomy" id="1378263"/>
    <lineage>
        <taxon>Eukaryota</taxon>
        <taxon>Fungi</taxon>
        <taxon>Dikarya</taxon>
        <taxon>Ascomycota</taxon>
        <taxon>Saccharomycotina</taxon>
        <taxon>Pichiomycetes</taxon>
        <taxon>Pichiales</taxon>
        <taxon>Pichiaceae</taxon>
        <taxon>Ogataea</taxon>
    </lineage>
</organism>
<gene>
    <name evidence="1" type="ORF">OGAPHI_004930</name>
</gene>
<evidence type="ECO:0000313" key="2">
    <source>
        <dbReference type="Proteomes" id="UP000769157"/>
    </source>
</evidence>
<name>A0A9P8T2U0_9ASCO</name>
<protein>
    <submittedName>
        <fullName evidence="1">Uncharacterized protein</fullName>
    </submittedName>
</protein>